<feature type="region of interest" description="Disordered" evidence="1">
    <location>
        <begin position="45"/>
        <end position="220"/>
    </location>
</feature>
<feature type="region of interest" description="Disordered" evidence="1">
    <location>
        <begin position="270"/>
        <end position="316"/>
    </location>
</feature>
<dbReference type="RefSeq" id="XP_800117.2">
    <property type="nucleotide sequence ID" value="XM_795024.5"/>
</dbReference>
<accession>A0A7M7RGV5</accession>
<dbReference type="InParanoid" id="A0A7M7RGV5"/>
<name>A0A7M7RGV5_STRPU</name>
<feature type="compositionally biased region" description="Acidic residues" evidence="1">
    <location>
        <begin position="167"/>
        <end position="178"/>
    </location>
</feature>
<dbReference type="GeneID" id="581082"/>
<keyword evidence="3" id="KW-1185">Reference proteome</keyword>
<organism evidence="2 3">
    <name type="scientific">Strongylocentrotus purpuratus</name>
    <name type="common">Purple sea urchin</name>
    <dbReference type="NCBI Taxonomy" id="7668"/>
    <lineage>
        <taxon>Eukaryota</taxon>
        <taxon>Metazoa</taxon>
        <taxon>Echinodermata</taxon>
        <taxon>Eleutherozoa</taxon>
        <taxon>Echinozoa</taxon>
        <taxon>Echinoidea</taxon>
        <taxon>Euechinoidea</taxon>
        <taxon>Echinacea</taxon>
        <taxon>Camarodonta</taxon>
        <taxon>Echinidea</taxon>
        <taxon>Strongylocentrotidae</taxon>
        <taxon>Strongylocentrotus</taxon>
    </lineage>
</organism>
<feature type="compositionally biased region" description="Low complexity" evidence="1">
    <location>
        <begin position="182"/>
        <end position="197"/>
    </location>
</feature>
<sequence>MAACQLGDDLTPNQETVVEHESVCSHNDFNQLPTVTVCDARSLSISSATSKTSGSNSSSSESYSPASSPASSPDSSLSSSSSGMMELGRRGSNRSSPTNMSDNGKSDVHLELDALETGVSQMREKFEDLSSNNNNLHFSAPTKEKLRYNRRSLVRSSSSACSSISENMEDEGSSEESDADRNSSSSSSSSSPRNRPPLQRGKAIRGEDLLSSNLSPRSISPISPLEELETYSGIKTVVRRPKKSQNGRSSPSWRWSVMGVANGDLDAVTKASHKGRHPPPVSTSTPTGSNGHASLSRRSSMGLSSTPTTTLISPRTSKLSTEFRRLSLQMDMPWRDPNERLLQFADWLVKRTEELMERSARARQKTYELLRLARNRQKDPMEY</sequence>
<reference evidence="2" key="2">
    <citation type="submission" date="2021-01" db="UniProtKB">
        <authorList>
            <consortium name="EnsemblMetazoa"/>
        </authorList>
    </citation>
    <scope>IDENTIFICATION</scope>
</reference>
<proteinExistence type="predicted"/>
<reference evidence="3" key="1">
    <citation type="submission" date="2015-02" db="EMBL/GenBank/DDBJ databases">
        <title>Genome sequencing for Strongylocentrotus purpuratus.</title>
        <authorList>
            <person name="Murali S."/>
            <person name="Liu Y."/>
            <person name="Vee V."/>
            <person name="English A."/>
            <person name="Wang M."/>
            <person name="Skinner E."/>
            <person name="Han Y."/>
            <person name="Muzny D.M."/>
            <person name="Worley K.C."/>
            <person name="Gibbs R.A."/>
        </authorList>
    </citation>
    <scope>NUCLEOTIDE SEQUENCE</scope>
</reference>
<protein>
    <submittedName>
        <fullName evidence="2">Uncharacterized protein</fullName>
    </submittedName>
</protein>
<dbReference type="KEGG" id="spu:581082"/>
<dbReference type="AlphaFoldDB" id="A0A7M7RGV5"/>
<feature type="compositionally biased region" description="Polar residues" evidence="1">
    <location>
        <begin position="93"/>
        <end position="103"/>
    </location>
</feature>
<evidence type="ECO:0000313" key="2">
    <source>
        <dbReference type="EnsemblMetazoa" id="XP_800117"/>
    </source>
</evidence>
<feature type="compositionally biased region" description="Low complexity" evidence="1">
    <location>
        <begin position="209"/>
        <end position="220"/>
    </location>
</feature>
<feature type="compositionally biased region" description="Low complexity" evidence="1">
    <location>
        <begin position="282"/>
        <end position="316"/>
    </location>
</feature>
<evidence type="ECO:0000313" key="3">
    <source>
        <dbReference type="Proteomes" id="UP000007110"/>
    </source>
</evidence>
<feature type="compositionally biased region" description="Low complexity" evidence="1">
    <location>
        <begin position="45"/>
        <end position="82"/>
    </location>
</feature>
<dbReference type="Proteomes" id="UP000007110">
    <property type="component" value="Unassembled WGS sequence"/>
</dbReference>
<evidence type="ECO:0000256" key="1">
    <source>
        <dbReference type="SAM" id="MobiDB-lite"/>
    </source>
</evidence>
<feature type="compositionally biased region" description="Low complexity" evidence="1">
    <location>
        <begin position="154"/>
        <end position="166"/>
    </location>
</feature>
<dbReference type="OMA" id="SWRWSVM"/>
<dbReference type="EnsemblMetazoa" id="XM_795024">
    <property type="protein sequence ID" value="XP_800117"/>
    <property type="gene ID" value="LOC581082"/>
</dbReference>
<dbReference type="OrthoDB" id="10522454at2759"/>